<evidence type="ECO:0000256" key="10">
    <source>
        <dbReference type="RuleBase" id="RU000477"/>
    </source>
</evidence>
<dbReference type="PANTHER" id="PTHR19139:SF199">
    <property type="entry name" value="MIP17260P"/>
    <property type="match status" value="1"/>
</dbReference>
<dbReference type="PRINTS" id="PR00783">
    <property type="entry name" value="MINTRINSICP"/>
</dbReference>
<feature type="transmembrane region" description="Helical" evidence="11">
    <location>
        <begin position="105"/>
        <end position="126"/>
    </location>
</feature>
<dbReference type="GO" id="GO:0048878">
    <property type="term" value="P:chemical homeostasis"/>
    <property type="evidence" value="ECO:0007669"/>
    <property type="project" value="UniProtKB-ARBA"/>
</dbReference>
<evidence type="ECO:0000313" key="12">
    <source>
        <dbReference type="EMBL" id="JAC30000.1"/>
    </source>
</evidence>
<comment type="similarity">
    <text evidence="2 10">Belongs to the MIP/aquaporin (TC 1.A.8) family.</text>
</comment>
<feature type="transmembrane region" description="Helical" evidence="11">
    <location>
        <begin position="219"/>
        <end position="237"/>
    </location>
</feature>
<keyword evidence="9 11" id="KW-0472">Membrane</keyword>
<feature type="transmembrane region" description="Helical" evidence="11">
    <location>
        <begin position="178"/>
        <end position="199"/>
    </location>
</feature>
<keyword evidence="5" id="KW-1003">Cell membrane</keyword>
<dbReference type="InterPro" id="IPR034294">
    <property type="entry name" value="Aquaporin_transptr"/>
</dbReference>
<evidence type="ECO:0000256" key="7">
    <source>
        <dbReference type="ARBA" id="ARBA00022737"/>
    </source>
</evidence>
<comment type="subcellular location">
    <subcellularLocation>
        <location evidence="1">Cell membrane</location>
        <topology evidence="1">Multi-pass membrane protein</topology>
    </subcellularLocation>
</comment>
<organism evidence="12">
    <name type="scientific">Amblyomma triste</name>
    <name type="common">Neotropical tick</name>
    <dbReference type="NCBI Taxonomy" id="251400"/>
    <lineage>
        <taxon>Eukaryota</taxon>
        <taxon>Metazoa</taxon>
        <taxon>Ecdysozoa</taxon>
        <taxon>Arthropoda</taxon>
        <taxon>Chelicerata</taxon>
        <taxon>Arachnida</taxon>
        <taxon>Acari</taxon>
        <taxon>Parasitiformes</taxon>
        <taxon>Ixodida</taxon>
        <taxon>Ixodoidea</taxon>
        <taxon>Ixodidae</taxon>
        <taxon>Amblyomminae</taxon>
        <taxon>Amblyomma</taxon>
    </lineage>
</organism>
<evidence type="ECO:0000256" key="3">
    <source>
        <dbReference type="ARBA" id="ARBA00011881"/>
    </source>
</evidence>
<keyword evidence="4 10" id="KW-0813">Transport</keyword>
<protein>
    <submittedName>
        <fullName evidence="12">Putative aquaporin major intrinsic protein family</fullName>
    </submittedName>
</protein>
<dbReference type="PROSITE" id="PS00221">
    <property type="entry name" value="MIP"/>
    <property type="match status" value="1"/>
</dbReference>
<evidence type="ECO:0000256" key="11">
    <source>
        <dbReference type="SAM" id="Phobius"/>
    </source>
</evidence>
<sequence>MGRVRQFRSFCGIDEVTASSSLWKAMVAEYIGTAVIVLIGCGSCINWGSAEKPQGEATMVQIAIGFGITVASMVQALGHVSGGHLNPAVTIGMLFVGRVSLLRSFFYLCSQLIGGITGAAILRAVTPEARHGYLGGTELAEGVTPLMGLGVETCITFILVLTVFGVCDANRLDVQGSAPLAIGLSVTTCHVFAVRYTGAGMNVARSFGPAVMSGMFDDHWVFWLGPILGGVIAAVVYENVFQAPPITSEDLDKAQITAMAKLANKEVVADRTTSI</sequence>
<reference evidence="12" key="1">
    <citation type="submission" date="2014-03" db="EMBL/GenBank/DDBJ databases">
        <title>The sialotranscriptome of Amblyomma triste, Amblyomma parvum and Amblyomma cajennense ticks, uncovered by 454-based RNA-seq.</title>
        <authorList>
            <person name="Garcia G.R."/>
            <person name="Gardinassi L.G."/>
            <person name="Ribeiro J.M."/>
            <person name="Anatriello E."/>
            <person name="Ferreira B.R."/>
            <person name="Moreira H.N."/>
            <person name="Mafra C."/>
            <person name="Olegario M.M."/>
            <person name="Szabo P.J."/>
            <person name="Miranda-Santos I.K."/>
            <person name="Maruyama S.R."/>
        </authorList>
    </citation>
    <scope>NUCLEOTIDE SEQUENCE</scope>
    <source>
        <strain evidence="12">Mato Grasso do Sul</strain>
        <tissue evidence="12">Salivary glands</tissue>
    </source>
</reference>
<feature type="transmembrane region" description="Helical" evidence="11">
    <location>
        <begin position="62"/>
        <end position="85"/>
    </location>
</feature>
<feature type="transmembrane region" description="Helical" evidence="11">
    <location>
        <begin position="30"/>
        <end position="50"/>
    </location>
</feature>
<dbReference type="GO" id="GO:0005886">
    <property type="term" value="C:plasma membrane"/>
    <property type="evidence" value="ECO:0007669"/>
    <property type="project" value="UniProtKB-SubCell"/>
</dbReference>
<dbReference type="EMBL" id="GBBM01005418">
    <property type="protein sequence ID" value="JAC30000.1"/>
    <property type="molecule type" value="mRNA"/>
</dbReference>
<evidence type="ECO:0000256" key="8">
    <source>
        <dbReference type="ARBA" id="ARBA00022989"/>
    </source>
</evidence>
<dbReference type="InterPro" id="IPR023271">
    <property type="entry name" value="Aquaporin-like"/>
</dbReference>
<dbReference type="InterPro" id="IPR000425">
    <property type="entry name" value="MIP"/>
</dbReference>
<dbReference type="FunFam" id="1.20.1080.10:FF:000009">
    <property type="entry name" value="aquaporin-4 isoform X1"/>
    <property type="match status" value="1"/>
</dbReference>
<comment type="subunit">
    <text evidence="3">Homotetramer.</text>
</comment>
<dbReference type="GO" id="GO:0015250">
    <property type="term" value="F:water channel activity"/>
    <property type="evidence" value="ECO:0007669"/>
    <property type="project" value="UniProtKB-ARBA"/>
</dbReference>
<evidence type="ECO:0000256" key="5">
    <source>
        <dbReference type="ARBA" id="ARBA00022475"/>
    </source>
</evidence>
<keyword evidence="8 11" id="KW-1133">Transmembrane helix</keyword>
<dbReference type="NCBIfam" id="TIGR00861">
    <property type="entry name" value="MIP"/>
    <property type="match status" value="1"/>
</dbReference>
<evidence type="ECO:0000256" key="6">
    <source>
        <dbReference type="ARBA" id="ARBA00022692"/>
    </source>
</evidence>
<feature type="transmembrane region" description="Helical" evidence="11">
    <location>
        <begin position="146"/>
        <end position="166"/>
    </location>
</feature>
<dbReference type="PANTHER" id="PTHR19139">
    <property type="entry name" value="AQUAPORIN TRANSPORTER"/>
    <property type="match status" value="1"/>
</dbReference>
<dbReference type="SUPFAM" id="SSF81338">
    <property type="entry name" value="Aquaporin-like"/>
    <property type="match status" value="1"/>
</dbReference>
<keyword evidence="7" id="KW-0677">Repeat</keyword>
<evidence type="ECO:0000256" key="9">
    <source>
        <dbReference type="ARBA" id="ARBA00023136"/>
    </source>
</evidence>
<evidence type="ECO:0000256" key="2">
    <source>
        <dbReference type="ARBA" id="ARBA00006175"/>
    </source>
</evidence>
<dbReference type="CDD" id="cd00333">
    <property type="entry name" value="MIP"/>
    <property type="match status" value="1"/>
</dbReference>
<evidence type="ECO:0000256" key="4">
    <source>
        <dbReference type="ARBA" id="ARBA00022448"/>
    </source>
</evidence>
<proteinExistence type="evidence at transcript level"/>
<dbReference type="Gene3D" id="1.20.1080.10">
    <property type="entry name" value="Glycerol uptake facilitator protein"/>
    <property type="match status" value="1"/>
</dbReference>
<evidence type="ECO:0000256" key="1">
    <source>
        <dbReference type="ARBA" id="ARBA00004651"/>
    </source>
</evidence>
<keyword evidence="6 10" id="KW-0812">Transmembrane</keyword>
<name>A0A023GBH2_AMBTT</name>
<dbReference type="AlphaFoldDB" id="A0A023GBH2"/>
<dbReference type="Pfam" id="PF00230">
    <property type="entry name" value="MIP"/>
    <property type="match status" value="1"/>
</dbReference>
<accession>A0A023GBH2</accession>
<dbReference type="InterPro" id="IPR022357">
    <property type="entry name" value="MIP_CS"/>
</dbReference>